<dbReference type="InterPro" id="IPR025965">
    <property type="entry name" value="FlgD/Vpr_Ig-like"/>
</dbReference>
<evidence type="ECO:0000256" key="5">
    <source>
        <dbReference type="RuleBase" id="RU362076"/>
    </source>
</evidence>
<keyword evidence="8" id="KW-0966">Cell projection</keyword>
<dbReference type="InterPro" id="IPR025963">
    <property type="entry name" value="FLgD_Tudor"/>
</dbReference>
<feature type="domain" description="FlgD Tudor-like" evidence="7">
    <location>
        <begin position="90"/>
        <end position="221"/>
    </location>
</feature>
<evidence type="ECO:0000313" key="8">
    <source>
        <dbReference type="EMBL" id="QNS02017.1"/>
    </source>
</evidence>
<dbReference type="Proteomes" id="UP000516346">
    <property type="component" value="Chromosome"/>
</dbReference>
<reference evidence="8 9" key="1">
    <citation type="submission" date="2020-09" db="EMBL/GenBank/DDBJ databases">
        <title>Genome sequence of the banana aphid, Pentalonia nigronervosa Coquerel (Hemiptera: Aphididae) and its symbionts.</title>
        <authorList>
            <person name="Mathers T.C."/>
            <person name="Mugford S.T."/>
            <person name="Hogenhout S.A."/>
            <person name="Tripathi L."/>
        </authorList>
    </citation>
    <scope>NUCLEOTIDE SEQUENCE [LARGE SCALE GENOMIC DNA]</scope>
    <source>
        <strain evidence="8">Ba4</strain>
    </source>
</reference>
<comment type="similarity">
    <text evidence="1 5">Belongs to the FlgD family.</text>
</comment>
<accession>A0A7H1AZW2</accession>
<keyword evidence="3 5" id="KW-1005">Bacterial flagellum biogenesis</keyword>
<evidence type="ECO:0000256" key="3">
    <source>
        <dbReference type="ARBA" id="ARBA00022795"/>
    </source>
</evidence>
<evidence type="ECO:0000259" key="6">
    <source>
        <dbReference type="Pfam" id="PF13860"/>
    </source>
</evidence>
<protein>
    <recommendedName>
        <fullName evidence="2 5">Basal-body rod modification protein FlgD</fullName>
    </recommendedName>
</protein>
<keyword evidence="8" id="KW-0969">Cilium</keyword>
<keyword evidence="8" id="KW-0282">Flagellum</keyword>
<dbReference type="AlphaFoldDB" id="A0A7H1AZW2"/>
<proteinExistence type="inferred from homology"/>
<evidence type="ECO:0000256" key="1">
    <source>
        <dbReference type="ARBA" id="ARBA00010577"/>
    </source>
</evidence>
<evidence type="ECO:0000256" key="2">
    <source>
        <dbReference type="ARBA" id="ARBA00016013"/>
    </source>
</evidence>
<dbReference type="Gene3D" id="2.30.30.910">
    <property type="match status" value="1"/>
</dbReference>
<dbReference type="Pfam" id="PF03963">
    <property type="entry name" value="FlgD"/>
    <property type="match status" value="1"/>
</dbReference>
<organism evidence="8 9">
    <name type="scientific">Buchnera aphidicola</name>
    <name type="common">Pentalonia nigronervosa</name>
    <dbReference type="NCBI Taxonomy" id="1309793"/>
    <lineage>
        <taxon>Bacteria</taxon>
        <taxon>Pseudomonadati</taxon>
        <taxon>Pseudomonadota</taxon>
        <taxon>Gammaproteobacteria</taxon>
        <taxon>Enterobacterales</taxon>
        <taxon>Erwiniaceae</taxon>
        <taxon>Buchnera</taxon>
    </lineage>
</organism>
<evidence type="ECO:0000259" key="7">
    <source>
        <dbReference type="Pfam" id="PF13861"/>
    </source>
</evidence>
<sequence>MSIIDVNTHEHNSFIETVYNDAKKYSTSLDLQKNFLNLLIAQIKNQDPTDPIKNTDLTSQLAQINSAIGIDKLNNAVNNVSNQIQKNRNVQVSSLIGRRVMIPSTQMIHTHGIETKFGIELIGYATTVKIQVKDNNGNIVHLQNIKNVQPGVHIFQWDGKNLNNEDTSTGRYNVFVEAANKEQLVPVSILNEALVNSIITVSGDPIIDLGILGNTKLSKIRAILK</sequence>
<dbReference type="Pfam" id="PF13860">
    <property type="entry name" value="FlgD_ig"/>
    <property type="match status" value="1"/>
</dbReference>
<dbReference type="EMBL" id="CP061275">
    <property type="protein sequence ID" value="QNS02017.1"/>
    <property type="molecule type" value="Genomic_DNA"/>
</dbReference>
<comment type="function">
    <text evidence="4 5">Required for flagellar hook formation. May act as a scaffolding protein.</text>
</comment>
<feature type="domain" description="FlgD/Vpr Ig-like" evidence="6">
    <location>
        <begin position="114"/>
        <end position="181"/>
    </location>
</feature>
<evidence type="ECO:0000256" key="4">
    <source>
        <dbReference type="ARBA" id="ARBA00024746"/>
    </source>
</evidence>
<name>A0A7H1AZW2_9GAMM</name>
<dbReference type="GO" id="GO:0044781">
    <property type="term" value="P:bacterial-type flagellum organization"/>
    <property type="evidence" value="ECO:0007669"/>
    <property type="project" value="UniProtKB-UniRule"/>
</dbReference>
<dbReference type="Pfam" id="PF13861">
    <property type="entry name" value="FLgD_tudor"/>
    <property type="match status" value="1"/>
</dbReference>
<gene>
    <name evidence="8" type="ORF">ICW73_00955</name>
</gene>
<evidence type="ECO:0000313" key="9">
    <source>
        <dbReference type="Proteomes" id="UP000516346"/>
    </source>
</evidence>
<dbReference type="InterPro" id="IPR005648">
    <property type="entry name" value="FlgD"/>
</dbReference>
<dbReference type="Gene3D" id="2.60.40.4070">
    <property type="match status" value="1"/>
</dbReference>